<dbReference type="AlphaFoldDB" id="A0A6L3VFV6"/>
<dbReference type="InterPro" id="IPR022536">
    <property type="entry name" value="EspC"/>
</dbReference>
<protein>
    <recommendedName>
        <fullName evidence="3">ESX-1 secretion-associated protein</fullName>
    </recommendedName>
</protein>
<organism evidence="1 2">
    <name type="scientific">Actinomadura montaniterrae</name>
    <dbReference type="NCBI Taxonomy" id="1803903"/>
    <lineage>
        <taxon>Bacteria</taxon>
        <taxon>Bacillati</taxon>
        <taxon>Actinomycetota</taxon>
        <taxon>Actinomycetes</taxon>
        <taxon>Streptosporangiales</taxon>
        <taxon>Thermomonosporaceae</taxon>
        <taxon>Actinomadura</taxon>
    </lineage>
</organism>
<proteinExistence type="predicted"/>
<dbReference type="OrthoDB" id="3385501at2"/>
<sequence>MTPPAPAPRTRRSPMGQNGFEVERSALDTHAGKVDHVAARVDKANQAAAQSTLGGWQMYGALCSPLIVPALAGLFGDSDDMVKKAAELGRSMATGLRSSKQNYEAVEQAIEALTKQAR</sequence>
<evidence type="ECO:0008006" key="3">
    <source>
        <dbReference type="Google" id="ProtNLM"/>
    </source>
</evidence>
<comment type="caution">
    <text evidence="1">The sequence shown here is derived from an EMBL/GenBank/DDBJ whole genome shotgun (WGS) entry which is preliminary data.</text>
</comment>
<dbReference type="GO" id="GO:0009306">
    <property type="term" value="P:protein secretion"/>
    <property type="evidence" value="ECO:0007669"/>
    <property type="project" value="InterPro"/>
</dbReference>
<dbReference type="Proteomes" id="UP000483004">
    <property type="component" value="Unassembled WGS sequence"/>
</dbReference>
<dbReference type="Pfam" id="PF10824">
    <property type="entry name" value="T7SS_ESX_EspC"/>
    <property type="match status" value="1"/>
</dbReference>
<dbReference type="EMBL" id="WBMR01000276">
    <property type="protein sequence ID" value="KAB2362697.1"/>
    <property type="molecule type" value="Genomic_DNA"/>
</dbReference>
<gene>
    <name evidence="1" type="ORF">F9B16_45030</name>
</gene>
<reference evidence="1 2" key="1">
    <citation type="submission" date="2019-09" db="EMBL/GenBank/DDBJ databases">
        <title>Actinomadura physcomitrii sp. nov., a novel actinomycete isolated from moss [Physcomitrium sphaericum (Ludw) Fuernr].</title>
        <authorList>
            <person name="Liu C."/>
            <person name="Zhuang X."/>
        </authorList>
    </citation>
    <scope>NUCLEOTIDE SEQUENCE [LARGE SCALE GENOMIC DNA]</scope>
    <source>
        <strain evidence="1 2">CYP1-1B</strain>
    </source>
</reference>
<evidence type="ECO:0000313" key="2">
    <source>
        <dbReference type="Proteomes" id="UP000483004"/>
    </source>
</evidence>
<name>A0A6L3VFV6_9ACTN</name>
<accession>A0A6L3VFV6</accession>
<evidence type="ECO:0000313" key="1">
    <source>
        <dbReference type="EMBL" id="KAB2362697.1"/>
    </source>
</evidence>
<keyword evidence="2" id="KW-1185">Reference proteome</keyword>